<comment type="caution">
    <text evidence="1">The sequence shown here is derived from an EMBL/GenBank/DDBJ whole genome shotgun (WGS) entry which is preliminary data.</text>
</comment>
<gene>
    <name evidence="1" type="ORF">HXN33_00460</name>
</gene>
<keyword evidence="1" id="KW-0675">Receptor</keyword>
<name>A0A930HX84_9BACT</name>
<accession>A0A930HX84</accession>
<evidence type="ECO:0000313" key="2">
    <source>
        <dbReference type="Proteomes" id="UP000757461"/>
    </source>
</evidence>
<reference evidence="1" key="1">
    <citation type="submission" date="2020-04" db="EMBL/GenBank/DDBJ databases">
        <title>Deep metagenomics examines the oral microbiome during advanced dental caries in children, revealing novel taxa and co-occurrences with host molecules.</title>
        <authorList>
            <person name="Baker J.L."/>
            <person name="Morton J.T."/>
            <person name="Dinis M."/>
            <person name="Alvarez R."/>
            <person name="Tran N.C."/>
            <person name="Knight R."/>
            <person name="Edlund A."/>
        </authorList>
    </citation>
    <scope>NUCLEOTIDE SEQUENCE</scope>
    <source>
        <strain evidence="1">JCVI_25_bin.9</strain>
    </source>
</reference>
<dbReference type="Proteomes" id="UP000757461">
    <property type="component" value="Unassembled WGS sequence"/>
</dbReference>
<dbReference type="AlphaFoldDB" id="A0A930HX84"/>
<sequence length="847" mass="96337">MCISVLSQNEIAMKKLTIEVRDSVTYQPLADAMCRVMNATGRLQGFKVADREGQISLSVQQEDILTFSLIGYGKRKISVNNIQGQANQPIIVLLAPKQVQLKEVIVKLPPIRKQGDTLVYNVGSFLQKGDRHLEDVLKKLPGIKVAENGSVSYQGRAINRFYIEGQDLMGDNYTQATRNMPVNAVRDVEVMEDHQPIKLLQGRKPSESAALNIKLDKGHWARPFGEIKGGIDTRMKVWDNQLFLTQIMKHTQILVSAKMNNTGKDLSSETNERLNVYELDAFEPLPQGVLSGNIAQEELPQERYLHNKSISTGLNTIISLSKDATLRSNVLLYEDHAEYNHATSSYYGGLTPLTLETSEWMKQRTLRLIPTLKYEENSQKRFLSDELSYSLGRQSAFNQMTTNGTNITEQTRIRPSYVKNYLSSSFRIGQSLLQIRSLTRYSDRKEELETASDTQALYNTFERFITRSAMTRNIITTSIPVLGNDLDLSLQAYYKDNTYNYSSDFHHRTFKMKATPGYTWTYGRKSYISAELPMGWTRVSLAKDDGKLTTRSFMAFEPNLNIRQTVNDKLNITLSASLSTGDNALGFYALSPLRTGYRTIQVTGDDIYKSTRLYSALHLRYRNLVTMLFGNLSVAYSDTKAEAFSNFDYNDSLTTMHWIKGNNHRHNIRTNAMIDKTFTSIGLSIKADMAYEKTDFLIAQSGEMTQNHSHHATAGLSTSFQKLSWLRLSTAITANYYWERSSIRRSDVLSSYITNATLYLFPTKNTELKIKFYNLTNEVTDGHYHTCGLLDANLNYKINKVWEAGLTVTNLLNTKSYITTQYTGINTFTSTLPLRNREIMVHLQMRL</sequence>
<protein>
    <submittedName>
        <fullName evidence="1">TonB-dependent receptor</fullName>
    </submittedName>
</protein>
<dbReference type="EMBL" id="JABZSQ010000003">
    <property type="protein sequence ID" value="MBF1414023.1"/>
    <property type="molecule type" value="Genomic_DNA"/>
</dbReference>
<organism evidence="1 2">
    <name type="scientific">Prevotella histicola</name>
    <dbReference type="NCBI Taxonomy" id="470565"/>
    <lineage>
        <taxon>Bacteria</taxon>
        <taxon>Pseudomonadati</taxon>
        <taxon>Bacteroidota</taxon>
        <taxon>Bacteroidia</taxon>
        <taxon>Bacteroidales</taxon>
        <taxon>Prevotellaceae</taxon>
        <taxon>Prevotella</taxon>
    </lineage>
</organism>
<dbReference type="SUPFAM" id="SSF56935">
    <property type="entry name" value="Porins"/>
    <property type="match status" value="1"/>
</dbReference>
<proteinExistence type="predicted"/>
<evidence type="ECO:0000313" key="1">
    <source>
        <dbReference type="EMBL" id="MBF1414023.1"/>
    </source>
</evidence>